<dbReference type="InterPro" id="IPR029017">
    <property type="entry name" value="Enolase-like_N"/>
</dbReference>
<dbReference type="PANTHER" id="PTHR48073">
    <property type="entry name" value="O-SUCCINYLBENZOATE SYNTHASE-RELATED"/>
    <property type="match status" value="1"/>
</dbReference>
<dbReference type="Pfam" id="PF02746">
    <property type="entry name" value="MR_MLE_N"/>
    <property type="match status" value="1"/>
</dbReference>
<dbReference type="InterPro" id="IPR036849">
    <property type="entry name" value="Enolase-like_C_sf"/>
</dbReference>
<comment type="similarity">
    <text evidence="1">Belongs to the mandelate racemase/muconate lactonizing enzyme family.</text>
</comment>
<gene>
    <name evidence="5" type="ORF">SSOG_06784</name>
</gene>
<reference evidence="5 6" key="1">
    <citation type="submission" date="2009-02" db="EMBL/GenBank/DDBJ databases">
        <title>Annotation of Streptomyces hygroscopicus strain ATCC 53653.</title>
        <authorList>
            <consortium name="The Broad Institute Genome Sequencing Platform"/>
            <consortium name="Broad Institute Microbial Sequencing Center"/>
            <person name="Fischbach M."/>
            <person name="Godfrey P."/>
            <person name="Ward D."/>
            <person name="Young S."/>
            <person name="Zeng Q."/>
            <person name="Koehrsen M."/>
            <person name="Alvarado L."/>
            <person name="Berlin A.M."/>
            <person name="Bochicchio J."/>
            <person name="Borenstein D."/>
            <person name="Chapman S.B."/>
            <person name="Chen Z."/>
            <person name="Engels R."/>
            <person name="Freedman E."/>
            <person name="Gellesch M."/>
            <person name="Goldberg J."/>
            <person name="Griggs A."/>
            <person name="Gujja S."/>
            <person name="Heilman E.R."/>
            <person name="Heiman D.I."/>
            <person name="Hepburn T.A."/>
            <person name="Howarth C."/>
            <person name="Jen D."/>
            <person name="Larson L."/>
            <person name="Lewis B."/>
            <person name="Mehta T."/>
            <person name="Park D."/>
            <person name="Pearson M."/>
            <person name="Richards J."/>
            <person name="Roberts A."/>
            <person name="Saif S."/>
            <person name="Shea T.D."/>
            <person name="Shenoy N."/>
            <person name="Sisk P."/>
            <person name="Stolte C."/>
            <person name="Sykes S.N."/>
            <person name="Thomson T."/>
            <person name="Walk T."/>
            <person name="White J."/>
            <person name="Yandava C."/>
            <person name="Straight P."/>
            <person name="Clardy J."/>
            <person name="Hung D."/>
            <person name="Kolter R."/>
            <person name="Mekalanos J."/>
            <person name="Walker S."/>
            <person name="Walsh C.T."/>
            <person name="Wieland-Brown L.C."/>
            <person name="Haas B."/>
            <person name="Nusbaum C."/>
            <person name="Birren B."/>
        </authorList>
    </citation>
    <scope>NUCLEOTIDE SEQUENCE [LARGE SCALE GENOMIC DNA]</scope>
    <source>
        <strain evidence="5 6">ATCC 53653</strain>
    </source>
</reference>
<keyword evidence="3 5" id="KW-0413">Isomerase</keyword>
<dbReference type="SUPFAM" id="SSF54826">
    <property type="entry name" value="Enolase N-terminal domain-like"/>
    <property type="match status" value="1"/>
</dbReference>
<dbReference type="GO" id="GO:0016854">
    <property type="term" value="F:racemase and epimerase activity"/>
    <property type="evidence" value="ECO:0007669"/>
    <property type="project" value="UniProtKB-ARBA"/>
</dbReference>
<name>D9WC22_9ACTN</name>
<dbReference type="InterPro" id="IPR029065">
    <property type="entry name" value="Enolase_C-like"/>
</dbReference>
<evidence type="ECO:0000256" key="2">
    <source>
        <dbReference type="ARBA" id="ARBA00022723"/>
    </source>
</evidence>
<evidence type="ECO:0000313" key="5">
    <source>
        <dbReference type="EMBL" id="EFL27070.1"/>
    </source>
</evidence>
<evidence type="ECO:0000256" key="3">
    <source>
        <dbReference type="ARBA" id="ARBA00023235"/>
    </source>
</evidence>
<evidence type="ECO:0000313" key="6">
    <source>
        <dbReference type="Proteomes" id="UP000003963"/>
    </source>
</evidence>
<dbReference type="AlphaFoldDB" id="D9WC22"/>
<dbReference type="Proteomes" id="UP000003963">
    <property type="component" value="Unassembled WGS sequence"/>
</dbReference>
<accession>D9WC22</accession>
<dbReference type="EMBL" id="GG657754">
    <property type="protein sequence ID" value="EFL27070.1"/>
    <property type="molecule type" value="Genomic_DNA"/>
</dbReference>
<dbReference type="SUPFAM" id="SSF51604">
    <property type="entry name" value="Enolase C-terminal domain-like"/>
    <property type="match status" value="1"/>
</dbReference>
<evidence type="ECO:0000256" key="1">
    <source>
        <dbReference type="ARBA" id="ARBA00008031"/>
    </source>
</evidence>
<keyword evidence="6" id="KW-1185">Reference proteome</keyword>
<dbReference type="Gene3D" id="3.20.20.120">
    <property type="entry name" value="Enolase-like C-terminal domain"/>
    <property type="match status" value="1"/>
</dbReference>
<sequence length="396" mass="41430">MADGRLSLAERTLMSRITAVEVFPVAVPFARRFVLGSGAVGAPDQAAPDQAGSVLFVRLTTEDGVVGWGEQRALPSWSYETAETMAVIIKRHLAPILLELTPFDVELFHARANRRLSPAVSNGFPFARAAVDIAMHDAAGKLVGLPVHALLGGRTRGEIPLCSAIGVGEPSAVREHARLSSAYAAYKVKIGGDLAADAAAVGAVAEVAAGKPLWLDANQSYRPAALKRLLDAVRDVPGIACVEQPVPSTDTLALHRLRGMIDLPVAIDEGSFTAQDLARAMRLDAADLVVIKICKAGGIRNALKSAHVAQAGGLEVLASGLTDCGIGFAAALHLFSQVELALPAELNGPELLSDLYVDKLEIVSATATAIVPTGPGLGVEVDEERIRAESLDLAFV</sequence>
<dbReference type="SMART" id="SM00922">
    <property type="entry name" value="MR_MLE"/>
    <property type="match status" value="1"/>
</dbReference>
<dbReference type="InterPro" id="IPR013342">
    <property type="entry name" value="Mandelate_racemase_C"/>
</dbReference>
<dbReference type="Gene3D" id="3.30.390.10">
    <property type="entry name" value="Enolase-like, N-terminal domain"/>
    <property type="match status" value="1"/>
</dbReference>
<dbReference type="InterPro" id="IPR013341">
    <property type="entry name" value="Mandelate_racemase_N_dom"/>
</dbReference>
<keyword evidence="2" id="KW-0479">Metal-binding</keyword>
<dbReference type="PANTHER" id="PTHR48073:SF2">
    <property type="entry name" value="O-SUCCINYLBENZOATE SYNTHASE"/>
    <property type="match status" value="1"/>
</dbReference>
<organism evidence="5 6">
    <name type="scientific">Streptomyces himastatinicus ATCC 53653</name>
    <dbReference type="NCBI Taxonomy" id="457427"/>
    <lineage>
        <taxon>Bacteria</taxon>
        <taxon>Bacillati</taxon>
        <taxon>Actinomycetota</taxon>
        <taxon>Actinomycetes</taxon>
        <taxon>Kitasatosporales</taxon>
        <taxon>Streptomycetaceae</taxon>
        <taxon>Streptomyces</taxon>
        <taxon>Streptomyces violaceusniger group</taxon>
    </lineage>
</organism>
<protein>
    <submittedName>
        <fullName evidence="5">Putative muconate cycloisomerase 1</fullName>
    </submittedName>
</protein>
<dbReference type="HOGENOM" id="CLU_030273_4_5_11"/>
<feature type="domain" description="Mandelate racemase/muconate lactonizing enzyme C-terminal" evidence="4">
    <location>
        <begin position="170"/>
        <end position="264"/>
    </location>
</feature>
<dbReference type="GO" id="GO:0046872">
    <property type="term" value="F:metal ion binding"/>
    <property type="evidence" value="ECO:0007669"/>
    <property type="project" value="UniProtKB-KW"/>
</dbReference>
<dbReference type="STRING" id="457427.SSOG_06784"/>
<evidence type="ECO:0000259" key="4">
    <source>
        <dbReference type="SMART" id="SM00922"/>
    </source>
</evidence>
<dbReference type="Pfam" id="PF13378">
    <property type="entry name" value="MR_MLE_C"/>
    <property type="match status" value="1"/>
</dbReference>
<proteinExistence type="inferred from homology"/>
<dbReference type="SFLD" id="SFLDS00001">
    <property type="entry name" value="Enolase"/>
    <property type="match status" value="1"/>
</dbReference>
<dbReference type="SFLD" id="SFLDG00180">
    <property type="entry name" value="muconate_cycloisomerase"/>
    <property type="match status" value="1"/>
</dbReference>